<organism evidence="1">
    <name type="scientific">Micrurus carvalhoi</name>
    <dbReference type="NCBI Taxonomy" id="3147026"/>
    <lineage>
        <taxon>Eukaryota</taxon>
        <taxon>Metazoa</taxon>
        <taxon>Chordata</taxon>
        <taxon>Craniata</taxon>
        <taxon>Vertebrata</taxon>
        <taxon>Euteleostomi</taxon>
        <taxon>Lepidosauria</taxon>
        <taxon>Squamata</taxon>
        <taxon>Bifurcata</taxon>
        <taxon>Unidentata</taxon>
        <taxon>Episquamata</taxon>
        <taxon>Toxicofera</taxon>
        <taxon>Serpentes</taxon>
        <taxon>Colubroidea</taxon>
        <taxon>Elapidae</taxon>
        <taxon>Elapinae</taxon>
        <taxon>Micrurus</taxon>
    </lineage>
</organism>
<reference evidence="1" key="1">
    <citation type="submission" date="2017-07" db="EMBL/GenBank/DDBJ databases">
        <authorList>
            <person name="Mikheyev A."/>
            <person name="Grau M."/>
        </authorList>
    </citation>
    <scope>NUCLEOTIDE SEQUENCE</scope>
    <source>
        <tissue evidence="1">Venom_gland</tissue>
    </source>
</reference>
<sequence>MFSSFKYSVFVMPIVHQKSMEEEKKEHVEKTGDLLKWVKEITRSLNKGSGERAEKTDFLKKQVLKHCFSVYNKQLHGPVMFDFCMSVVLTVAREHYFIPSYNKLKGLGQDPLYVLHQSQ</sequence>
<protein>
    <submittedName>
        <fullName evidence="1">Uncharacterized protein</fullName>
    </submittedName>
</protein>
<dbReference type="EMBL" id="IACI01108744">
    <property type="protein sequence ID" value="LAA33449.1"/>
    <property type="molecule type" value="Transcribed_RNA"/>
</dbReference>
<reference evidence="1" key="2">
    <citation type="submission" date="2017-12" db="EMBL/GenBank/DDBJ databases">
        <title>Coralsnake Venomics: Analyses of Venom Gland Transcriptomes and Proteomes of Six Brazilian Taxa.</title>
        <authorList>
            <person name="Aird S.D."/>
            <person name="Jorge da Silva N."/>
            <person name="Qiu L."/>
            <person name="Villar-Briones A."/>
            <person name="Aparecida-Saddi V."/>
            <person name="Campos-Telles M.P."/>
            <person name="Grau M."/>
            <person name="Mikheyev A.S."/>
        </authorList>
    </citation>
    <scope>NUCLEOTIDE SEQUENCE</scope>
    <source>
        <tissue evidence="1">Venom_gland</tissue>
    </source>
</reference>
<name>A0A2H6NIT6_9SAUR</name>
<proteinExistence type="predicted"/>
<evidence type="ECO:0000313" key="1">
    <source>
        <dbReference type="EMBL" id="LAA33449.1"/>
    </source>
</evidence>
<accession>A0A2H6NIT6</accession>
<dbReference type="AlphaFoldDB" id="A0A2H6NIT6"/>